<dbReference type="STRING" id="126673.AWC01_00680"/>
<reference evidence="3 4" key="1">
    <citation type="submission" date="2016-01" db="EMBL/GenBank/DDBJ databases">
        <title>The new phylogeny of the genus Mycobacterium.</title>
        <authorList>
            <person name="Tarcisio F."/>
            <person name="Conor M."/>
            <person name="Antonella G."/>
            <person name="Elisabetta G."/>
            <person name="Giulia F.S."/>
            <person name="Sara T."/>
            <person name="Anna F."/>
            <person name="Clotilde B."/>
            <person name="Roberto B."/>
            <person name="Veronica D.S."/>
            <person name="Fabio R."/>
            <person name="Monica P."/>
            <person name="Olivier J."/>
            <person name="Enrico T."/>
            <person name="Nicola S."/>
        </authorList>
    </citation>
    <scope>NUCLEOTIDE SEQUENCE [LARGE SCALE GENOMIC DNA]</scope>
    <source>
        <strain evidence="3 4">DSM 44339</strain>
    </source>
</reference>
<evidence type="ECO:0000313" key="5">
    <source>
        <dbReference type="Proteomes" id="UP000467201"/>
    </source>
</evidence>
<evidence type="ECO:0000313" key="3">
    <source>
        <dbReference type="EMBL" id="ORV35244.1"/>
    </source>
</evidence>
<dbReference type="Proteomes" id="UP000467201">
    <property type="component" value="Chromosome"/>
</dbReference>
<evidence type="ECO:0000313" key="2">
    <source>
        <dbReference type="EMBL" id="BBZ06144.1"/>
    </source>
</evidence>
<dbReference type="EMBL" id="AP022605">
    <property type="protein sequence ID" value="BBZ06144.1"/>
    <property type="molecule type" value="Genomic_DNA"/>
</dbReference>
<proteinExistence type="predicted"/>
<keyword evidence="1" id="KW-1133">Transmembrane helix</keyword>
<name>A0A1X1SWE1_9MYCO</name>
<dbReference type="EMBL" id="LQOS01000073">
    <property type="protein sequence ID" value="ORV35244.1"/>
    <property type="molecule type" value="Genomic_DNA"/>
</dbReference>
<sequence>MRNEVVAGVGGFVLGHILWLIGISLATNTSDVSSWVLVVAAVSFVVGAALGYLGWRRSQRKQHVWSTFMWGVAVSPVLFSIVVLGVTYL</sequence>
<accession>A0A1X1SWE1</accession>
<dbReference type="KEGG" id="mdr:MDOR_03130"/>
<organism evidence="3 4">
    <name type="scientific">Mycolicibacterium doricum</name>
    <dbReference type="NCBI Taxonomy" id="126673"/>
    <lineage>
        <taxon>Bacteria</taxon>
        <taxon>Bacillati</taxon>
        <taxon>Actinomycetota</taxon>
        <taxon>Actinomycetes</taxon>
        <taxon>Mycobacteriales</taxon>
        <taxon>Mycobacteriaceae</taxon>
        <taxon>Mycolicibacterium</taxon>
    </lineage>
</organism>
<protein>
    <recommendedName>
        <fullName evidence="6">Transmembrane protein</fullName>
    </recommendedName>
</protein>
<dbReference type="OrthoDB" id="4629731at2"/>
<gene>
    <name evidence="3" type="ORF">AWC01_00680</name>
    <name evidence="2" type="ORF">MDOR_03130</name>
</gene>
<feature type="transmembrane region" description="Helical" evidence="1">
    <location>
        <begin position="5"/>
        <end position="26"/>
    </location>
</feature>
<feature type="transmembrane region" description="Helical" evidence="1">
    <location>
        <begin position="67"/>
        <end position="88"/>
    </location>
</feature>
<dbReference type="Proteomes" id="UP000193564">
    <property type="component" value="Unassembled WGS sequence"/>
</dbReference>
<keyword evidence="4" id="KW-1185">Reference proteome</keyword>
<dbReference type="RefSeq" id="WP_085192910.1">
    <property type="nucleotide sequence ID" value="NZ_AP022605.1"/>
</dbReference>
<reference evidence="2 5" key="2">
    <citation type="journal article" date="2019" name="Emerg. Microbes Infect.">
        <title>Comprehensive subspecies identification of 175 nontuberculous mycobacteria species based on 7547 genomic profiles.</title>
        <authorList>
            <person name="Matsumoto Y."/>
            <person name="Kinjo T."/>
            <person name="Motooka D."/>
            <person name="Nabeya D."/>
            <person name="Jung N."/>
            <person name="Uechi K."/>
            <person name="Horii T."/>
            <person name="Iida T."/>
            <person name="Fujita J."/>
            <person name="Nakamura S."/>
        </authorList>
    </citation>
    <scope>NUCLEOTIDE SEQUENCE [LARGE SCALE GENOMIC DNA]</scope>
    <source>
        <strain evidence="2 5">JCM 12405</strain>
    </source>
</reference>
<evidence type="ECO:0000256" key="1">
    <source>
        <dbReference type="SAM" id="Phobius"/>
    </source>
</evidence>
<evidence type="ECO:0000313" key="4">
    <source>
        <dbReference type="Proteomes" id="UP000193564"/>
    </source>
</evidence>
<keyword evidence="1" id="KW-0472">Membrane</keyword>
<keyword evidence="1" id="KW-0812">Transmembrane</keyword>
<reference evidence="2" key="3">
    <citation type="submission" date="2020-02" db="EMBL/GenBank/DDBJ databases">
        <authorList>
            <person name="Matsumoto Y."/>
            <person name="Motooka D."/>
            <person name="Nakamura S."/>
        </authorList>
    </citation>
    <scope>NUCLEOTIDE SEQUENCE</scope>
    <source>
        <strain evidence="2">JCM 12405</strain>
    </source>
</reference>
<feature type="transmembrane region" description="Helical" evidence="1">
    <location>
        <begin position="32"/>
        <end position="55"/>
    </location>
</feature>
<evidence type="ECO:0008006" key="6">
    <source>
        <dbReference type="Google" id="ProtNLM"/>
    </source>
</evidence>
<dbReference type="AlphaFoldDB" id="A0A1X1SWE1"/>